<comment type="caution">
    <text evidence="1">The sequence shown here is derived from an EMBL/GenBank/DDBJ whole genome shotgun (WGS) entry which is preliminary data.</text>
</comment>
<accession>A0ABT2H983</accession>
<sequence>YDPTSNYNAYKDKIDNLISYVKEKTLDEATRHLLTTHKMDQKTGQIITKFDAQLPKGFIYNSGKSTIVYDEEQIPDEYFVLTRTLDKKLVDEHIMAGKLPMKVRKVEKGTPFVTLREDFMKEEDDKEE</sequence>
<protein>
    <submittedName>
        <fullName evidence="1">Uncharacterized protein</fullName>
    </submittedName>
</protein>
<organism evidence="1 2">
    <name type="scientific">Herbiconiux daphne</name>
    <dbReference type="NCBI Taxonomy" id="2970914"/>
    <lineage>
        <taxon>Bacteria</taxon>
        <taxon>Bacillati</taxon>
        <taxon>Actinomycetota</taxon>
        <taxon>Actinomycetes</taxon>
        <taxon>Micrococcales</taxon>
        <taxon>Microbacteriaceae</taxon>
        <taxon>Herbiconiux</taxon>
    </lineage>
</organism>
<dbReference type="EMBL" id="JANLCJ010000038">
    <property type="protein sequence ID" value="MCS5736491.1"/>
    <property type="molecule type" value="Genomic_DNA"/>
</dbReference>
<dbReference type="RefSeq" id="WP_259542497.1">
    <property type="nucleotide sequence ID" value="NZ_JANLCJ010000038.1"/>
</dbReference>
<feature type="non-terminal residue" evidence="1">
    <location>
        <position position="1"/>
    </location>
</feature>
<evidence type="ECO:0000313" key="2">
    <source>
        <dbReference type="Proteomes" id="UP001165586"/>
    </source>
</evidence>
<keyword evidence="2" id="KW-1185">Reference proteome</keyword>
<gene>
    <name evidence="1" type="ORF">N1032_22415</name>
</gene>
<proteinExistence type="predicted"/>
<dbReference type="Proteomes" id="UP001165586">
    <property type="component" value="Unassembled WGS sequence"/>
</dbReference>
<reference evidence="1" key="1">
    <citation type="submission" date="2022-08" db="EMBL/GenBank/DDBJ databases">
        <authorList>
            <person name="Deng Y."/>
            <person name="Han X.-F."/>
            <person name="Zhang Y.-Q."/>
        </authorList>
    </citation>
    <scope>NUCLEOTIDE SEQUENCE</scope>
    <source>
        <strain evidence="1">CPCC 203386</strain>
    </source>
</reference>
<evidence type="ECO:0000313" key="1">
    <source>
        <dbReference type="EMBL" id="MCS5736491.1"/>
    </source>
</evidence>
<name>A0ABT2H983_9MICO</name>